<dbReference type="AlphaFoldDB" id="A0A915PT53"/>
<accession>A0A915PT53</accession>
<evidence type="ECO:0000313" key="1">
    <source>
        <dbReference type="Proteomes" id="UP000887581"/>
    </source>
</evidence>
<name>A0A915PT53_9BILA</name>
<sequence>MEGVTLRSRISDDDYEFEDFVERLFGDESIFPRMVNFFMGDISSYCPDFDVKLRACKRPLNLFHLRCGARVIDKILNSPWVSTLTDLHLGYCIESGDYQYIGSLHNLKVFSSVVSFSIGDDEFAPIKNLSNLEELRINCSGEECELSNDGMISLFTLPPERPEKSFPYKLQCLELSDFHACRTSFLQIIDRNCPNLRMLNLSFNKYMGDDAVPFIVSHFKKLAFLDLSNLGECYKDEVWNDLYDDDLPDLRLLKIHGNKINMGNLQRFNLKRPKLLISAECHHVINWTVTESGCVFHDSFNGDFKALENDLRKIDGLRDFRLTVSLPTWSCYCSSMVRSSSYSVFETQCVQKLPFSFGTGSL</sequence>
<reference evidence="2" key="1">
    <citation type="submission" date="2022-11" db="UniProtKB">
        <authorList>
            <consortium name="WormBaseParasite"/>
        </authorList>
    </citation>
    <scope>IDENTIFICATION</scope>
</reference>
<dbReference type="Proteomes" id="UP000887581">
    <property type="component" value="Unplaced"/>
</dbReference>
<dbReference type="InterPro" id="IPR032675">
    <property type="entry name" value="LRR_dom_sf"/>
</dbReference>
<dbReference type="WBParaSite" id="sdigi.contig405.g8093.t1">
    <property type="protein sequence ID" value="sdigi.contig405.g8093.t1"/>
    <property type="gene ID" value="sdigi.contig405.g8093"/>
</dbReference>
<dbReference type="Gene3D" id="3.80.10.10">
    <property type="entry name" value="Ribonuclease Inhibitor"/>
    <property type="match status" value="1"/>
</dbReference>
<protein>
    <submittedName>
        <fullName evidence="2">Uncharacterized protein</fullName>
    </submittedName>
</protein>
<evidence type="ECO:0000313" key="2">
    <source>
        <dbReference type="WBParaSite" id="sdigi.contig405.g8093.t1"/>
    </source>
</evidence>
<dbReference type="SUPFAM" id="SSF52047">
    <property type="entry name" value="RNI-like"/>
    <property type="match status" value="1"/>
</dbReference>
<proteinExistence type="predicted"/>
<keyword evidence="1" id="KW-1185">Reference proteome</keyword>
<organism evidence="1 2">
    <name type="scientific">Setaria digitata</name>
    <dbReference type="NCBI Taxonomy" id="48799"/>
    <lineage>
        <taxon>Eukaryota</taxon>
        <taxon>Metazoa</taxon>
        <taxon>Ecdysozoa</taxon>
        <taxon>Nematoda</taxon>
        <taxon>Chromadorea</taxon>
        <taxon>Rhabditida</taxon>
        <taxon>Spirurina</taxon>
        <taxon>Spiruromorpha</taxon>
        <taxon>Filarioidea</taxon>
        <taxon>Setariidae</taxon>
        <taxon>Setaria</taxon>
    </lineage>
</organism>